<dbReference type="Gene3D" id="3.30.160.60">
    <property type="entry name" value="Classic Zinc Finger"/>
    <property type="match status" value="1"/>
</dbReference>
<sequence length="184" mass="21057">MNSSEEGGGDDNQGKKRSYECTFCKRGFTNAQALGGHMNIHRKDRSQASKQSNSSSSSQIANKFFTNDEDVAFPYANLEQPMSQTFDHGMYFQHQYLPTPPPNNYLVGNNYYQPSNVHGFGYEHPRSSNWSNLHFNQEHQGSNLSLQIGSSQHYVDNTHRQRIRRGNDEEENEVDLELRLGHDP</sequence>
<evidence type="ECO:0000256" key="1">
    <source>
        <dbReference type="ARBA" id="ARBA00004123"/>
    </source>
</evidence>
<evidence type="ECO:0000313" key="11">
    <source>
        <dbReference type="Proteomes" id="UP000242715"/>
    </source>
</evidence>
<dbReference type="GO" id="GO:0005634">
    <property type="term" value="C:nucleus"/>
    <property type="evidence" value="ECO:0007669"/>
    <property type="project" value="UniProtKB-SubCell"/>
</dbReference>
<evidence type="ECO:0000256" key="5">
    <source>
        <dbReference type="ARBA" id="ARBA00023015"/>
    </source>
</evidence>
<reference evidence="11" key="1">
    <citation type="journal article" date="2017" name="Front. Plant Sci.">
        <title>Climate Clever Clovers: New Paradigm to Reduce the Environmental Footprint of Ruminants by Breeding Low Methanogenic Forages Utilizing Haplotype Variation.</title>
        <authorList>
            <person name="Kaur P."/>
            <person name="Appels R."/>
            <person name="Bayer P.E."/>
            <person name="Keeble-Gagnere G."/>
            <person name="Wang J."/>
            <person name="Hirakawa H."/>
            <person name="Shirasawa K."/>
            <person name="Vercoe P."/>
            <person name="Stefanova K."/>
            <person name="Durmic Z."/>
            <person name="Nichols P."/>
            <person name="Revell C."/>
            <person name="Isobe S.N."/>
            <person name="Edwards D."/>
            <person name="Erskine W."/>
        </authorList>
    </citation>
    <scope>NUCLEOTIDE SEQUENCE [LARGE SCALE GENOMIC DNA]</scope>
    <source>
        <strain evidence="11">cv. Daliak</strain>
    </source>
</reference>
<keyword evidence="7" id="KW-0539">Nucleus</keyword>
<dbReference type="InterPro" id="IPR036236">
    <property type="entry name" value="Znf_C2H2_sf"/>
</dbReference>
<evidence type="ECO:0000256" key="3">
    <source>
        <dbReference type="ARBA" id="ARBA00022771"/>
    </source>
</evidence>
<keyword evidence="3 8" id="KW-0863">Zinc-finger</keyword>
<gene>
    <name evidence="10" type="ORF">TSUD_63700</name>
</gene>
<feature type="domain" description="C2H2-type" evidence="9">
    <location>
        <begin position="19"/>
        <end position="46"/>
    </location>
</feature>
<evidence type="ECO:0000256" key="2">
    <source>
        <dbReference type="ARBA" id="ARBA00022723"/>
    </source>
</evidence>
<proteinExistence type="predicted"/>
<protein>
    <recommendedName>
        <fullName evidence="9">C2H2-type domain-containing protein</fullName>
    </recommendedName>
</protein>
<dbReference type="PANTHER" id="PTHR45801">
    <property type="entry name" value="OS07G0101800 PROTEIN"/>
    <property type="match status" value="1"/>
</dbReference>
<evidence type="ECO:0000256" key="6">
    <source>
        <dbReference type="ARBA" id="ARBA00023163"/>
    </source>
</evidence>
<accession>A0A2Z6MIS0</accession>
<dbReference type="GO" id="GO:0008270">
    <property type="term" value="F:zinc ion binding"/>
    <property type="evidence" value="ECO:0007669"/>
    <property type="project" value="UniProtKB-KW"/>
</dbReference>
<dbReference type="SMART" id="SM00355">
    <property type="entry name" value="ZnF_C2H2"/>
    <property type="match status" value="1"/>
</dbReference>
<evidence type="ECO:0000259" key="9">
    <source>
        <dbReference type="PROSITE" id="PS50157"/>
    </source>
</evidence>
<keyword evidence="11" id="KW-1185">Reference proteome</keyword>
<evidence type="ECO:0000256" key="8">
    <source>
        <dbReference type="PROSITE-ProRule" id="PRU00042"/>
    </source>
</evidence>
<comment type="subcellular location">
    <subcellularLocation>
        <location evidence="1">Nucleus</location>
    </subcellularLocation>
</comment>
<keyword evidence="6" id="KW-0804">Transcription</keyword>
<organism evidence="10 11">
    <name type="scientific">Trifolium subterraneum</name>
    <name type="common">Subterranean clover</name>
    <dbReference type="NCBI Taxonomy" id="3900"/>
    <lineage>
        <taxon>Eukaryota</taxon>
        <taxon>Viridiplantae</taxon>
        <taxon>Streptophyta</taxon>
        <taxon>Embryophyta</taxon>
        <taxon>Tracheophyta</taxon>
        <taxon>Spermatophyta</taxon>
        <taxon>Magnoliopsida</taxon>
        <taxon>eudicotyledons</taxon>
        <taxon>Gunneridae</taxon>
        <taxon>Pentapetalae</taxon>
        <taxon>rosids</taxon>
        <taxon>fabids</taxon>
        <taxon>Fabales</taxon>
        <taxon>Fabaceae</taxon>
        <taxon>Papilionoideae</taxon>
        <taxon>50 kb inversion clade</taxon>
        <taxon>NPAAA clade</taxon>
        <taxon>Hologalegina</taxon>
        <taxon>IRL clade</taxon>
        <taxon>Trifolieae</taxon>
        <taxon>Trifolium</taxon>
    </lineage>
</organism>
<name>A0A2Z6MIS0_TRISU</name>
<dbReference type="EMBL" id="DF973462">
    <property type="protein sequence ID" value="GAU31621.1"/>
    <property type="molecule type" value="Genomic_DNA"/>
</dbReference>
<dbReference type="Pfam" id="PF13912">
    <property type="entry name" value="zf-C2H2_6"/>
    <property type="match status" value="1"/>
</dbReference>
<dbReference type="PROSITE" id="PS50157">
    <property type="entry name" value="ZINC_FINGER_C2H2_2"/>
    <property type="match status" value="1"/>
</dbReference>
<evidence type="ECO:0000313" key="10">
    <source>
        <dbReference type="EMBL" id="GAU31621.1"/>
    </source>
</evidence>
<dbReference type="SUPFAM" id="SSF57667">
    <property type="entry name" value="beta-beta-alpha zinc fingers"/>
    <property type="match status" value="1"/>
</dbReference>
<keyword evidence="5" id="KW-0805">Transcription regulation</keyword>
<evidence type="ECO:0000256" key="7">
    <source>
        <dbReference type="ARBA" id="ARBA00023242"/>
    </source>
</evidence>
<dbReference type="InterPro" id="IPR013087">
    <property type="entry name" value="Znf_C2H2_type"/>
</dbReference>
<dbReference type="PROSITE" id="PS00028">
    <property type="entry name" value="ZINC_FINGER_C2H2_1"/>
    <property type="match status" value="1"/>
</dbReference>
<keyword evidence="2" id="KW-0479">Metal-binding</keyword>
<dbReference type="Proteomes" id="UP000242715">
    <property type="component" value="Unassembled WGS sequence"/>
</dbReference>
<dbReference type="OrthoDB" id="780709at2759"/>
<keyword evidence="4" id="KW-0862">Zinc</keyword>
<dbReference type="PANTHER" id="PTHR45801:SF117">
    <property type="entry name" value="OS07G0417400 PROTEIN"/>
    <property type="match status" value="1"/>
</dbReference>
<dbReference type="AlphaFoldDB" id="A0A2Z6MIS0"/>
<evidence type="ECO:0000256" key="4">
    <source>
        <dbReference type="ARBA" id="ARBA00022833"/>
    </source>
</evidence>
<dbReference type="InterPro" id="IPR052426">
    <property type="entry name" value="Plant_dev_regulator"/>
</dbReference>